<feature type="region of interest" description="Disordered" evidence="1">
    <location>
        <begin position="35"/>
        <end position="61"/>
    </location>
</feature>
<comment type="caution">
    <text evidence="2">The sequence shown here is derived from an EMBL/GenBank/DDBJ whole genome shotgun (WGS) entry which is preliminary data.</text>
</comment>
<accession>A0ABS4RJX3</accession>
<gene>
    <name evidence="2" type="ORF">J2Z40_003771</name>
</gene>
<keyword evidence="3" id="KW-1185">Reference proteome</keyword>
<reference evidence="2 3" key="1">
    <citation type="submission" date="2021-03" db="EMBL/GenBank/DDBJ databases">
        <title>Genomic Encyclopedia of Type Strains, Phase IV (KMG-IV): sequencing the most valuable type-strain genomes for metagenomic binning, comparative biology and taxonomic classification.</title>
        <authorList>
            <person name="Goeker M."/>
        </authorList>
    </citation>
    <scope>NUCLEOTIDE SEQUENCE [LARGE SCALE GENOMIC DNA]</scope>
    <source>
        <strain evidence="2 3">DSM 26675</strain>
    </source>
</reference>
<name>A0ABS4RJX3_9BACI</name>
<evidence type="ECO:0000313" key="3">
    <source>
        <dbReference type="Proteomes" id="UP001519293"/>
    </source>
</evidence>
<organism evidence="2 3">
    <name type="scientific">Cytobacillus eiseniae</name>
    <dbReference type="NCBI Taxonomy" id="762947"/>
    <lineage>
        <taxon>Bacteria</taxon>
        <taxon>Bacillati</taxon>
        <taxon>Bacillota</taxon>
        <taxon>Bacilli</taxon>
        <taxon>Bacillales</taxon>
        <taxon>Bacillaceae</taxon>
        <taxon>Cytobacillus</taxon>
    </lineage>
</organism>
<dbReference type="PROSITE" id="PS51257">
    <property type="entry name" value="PROKAR_LIPOPROTEIN"/>
    <property type="match status" value="1"/>
</dbReference>
<protein>
    <recommendedName>
        <fullName evidence="4">Lipoprotein</fullName>
    </recommendedName>
</protein>
<proteinExistence type="predicted"/>
<dbReference type="Proteomes" id="UP001519293">
    <property type="component" value="Unassembled WGS sequence"/>
</dbReference>
<sequence>MKGAIKLKSLYSIWKSIPVLVIVFMLTACTGETRPSNTTIKETTEAESIPSSSSGQKPNTLETRPAVKSFELLTSKGNQSLEATLYQGEGFSLYVFEKFTFDATTGRLSLSGNPGYYVDIEPLSSDYDLAQLEVVGKEELHQIGDVSNFSGELLEHPLGFADLYLQASGKEGISDYIVWTSESGDAFLFRLHNPKGEEASDFAGPIQISLSTVQGE</sequence>
<evidence type="ECO:0000313" key="2">
    <source>
        <dbReference type="EMBL" id="MBP2243183.1"/>
    </source>
</evidence>
<dbReference type="RefSeq" id="WP_245350169.1">
    <property type="nucleotide sequence ID" value="NZ_JAGIKZ010000037.1"/>
</dbReference>
<feature type="compositionally biased region" description="Polar residues" evidence="1">
    <location>
        <begin position="49"/>
        <end position="61"/>
    </location>
</feature>
<evidence type="ECO:0008006" key="4">
    <source>
        <dbReference type="Google" id="ProtNLM"/>
    </source>
</evidence>
<evidence type="ECO:0000256" key="1">
    <source>
        <dbReference type="SAM" id="MobiDB-lite"/>
    </source>
</evidence>
<dbReference type="EMBL" id="JAGIKZ010000037">
    <property type="protein sequence ID" value="MBP2243183.1"/>
    <property type="molecule type" value="Genomic_DNA"/>
</dbReference>